<dbReference type="Pfam" id="PF21906">
    <property type="entry name" value="WHD_NrtR"/>
    <property type="match status" value="1"/>
</dbReference>
<dbReference type="PANTHER" id="PTHR43736">
    <property type="entry name" value="ADP-RIBOSE PYROPHOSPHATASE"/>
    <property type="match status" value="1"/>
</dbReference>
<dbReference type="EMBL" id="CP043732">
    <property type="protein sequence ID" value="QMU97649.1"/>
    <property type="molecule type" value="Genomic_DNA"/>
</dbReference>
<organism evidence="3 4">
    <name type="scientific">Microbacterium esteraromaticum</name>
    <dbReference type="NCBI Taxonomy" id="57043"/>
    <lineage>
        <taxon>Bacteria</taxon>
        <taxon>Bacillati</taxon>
        <taxon>Actinomycetota</taxon>
        <taxon>Actinomycetes</taxon>
        <taxon>Micrococcales</taxon>
        <taxon>Microbacteriaceae</taxon>
        <taxon>Microbacterium</taxon>
    </lineage>
</organism>
<dbReference type="InterPro" id="IPR015797">
    <property type="entry name" value="NUDIX_hydrolase-like_dom_sf"/>
</dbReference>
<gene>
    <name evidence="3" type="ORF">FVO59_10780</name>
</gene>
<feature type="region of interest" description="Disordered" evidence="1">
    <location>
        <begin position="1"/>
        <end position="33"/>
    </location>
</feature>
<dbReference type="InterPro" id="IPR054105">
    <property type="entry name" value="WHD_NrtR"/>
</dbReference>
<keyword evidence="3" id="KW-0378">Hydrolase</keyword>
<dbReference type="Gene3D" id="1.10.10.10">
    <property type="entry name" value="Winged helix-like DNA-binding domain superfamily/Winged helix DNA-binding domain"/>
    <property type="match status" value="1"/>
</dbReference>
<dbReference type="SUPFAM" id="SSF46785">
    <property type="entry name" value="Winged helix' DNA-binding domain"/>
    <property type="match status" value="1"/>
</dbReference>
<dbReference type="AlphaFoldDB" id="A0A7D8AKE0"/>
<dbReference type="PANTHER" id="PTHR43736:SF4">
    <property type="entry name" value="SLR1690 PROTEIN"/>
    <property type="match status" value="1"/>
</dbReference>
<proteinExistence type="predicted"/>
<name>A0A7D8AKE0_9MICO</name>
<dbReference type="Pfam" id="PF00293">
    <property type="entry name" value="NUDIX"/>
    <property type="match status" value="1"/>
</dbReference>
<reference evidence="3 4" key="1">
    <citation type="journal article" date="2020" name="Front. Microbiol.">
        <title>Design of Bacterial Strain-Specific qPCR Assays Using NGS Data and Publicly Available Resources and Its Application to Track Biocontrol Strains.</title>
        <authorList>
            <person name="Hernandez I."/>
            <person name="Sant C."/>
            <person name="Martinez R."/>
            <person name="Fernandez C."/>
        </authorList>
    </citation>
    <scope>NUCLEOTIDE SEQUENCE [LARGE SCALE GENOMIC DNA]</scope>
    <source>
        <strain evidence="3 4">B24</strain>
    </source>
</reference>
<dbReference type="InterPro" id="IPR036388">
    <property type="entry name" value="WH-like_DNA-bd_sf"/>
</dbReference>
<dbReference type="CDD" id="cd18873">
    <property type="entry name" value="NUDIX_NadM_like"/>
    <property type="match status" value="1"/>
</dbReference>
<evidence type="ECO:0000259" key="2">
    <source>
        <dbReference type="PROSITE" id="PS51462"/>
    </source>
</evidence>
<dbReference type="PROSITE" id="PS51462">
    <property type="entry name" value="NUDIX"/>
    <property type="match status" value="1"/>
</dbReference>
<evidence type="ECO:0000256" key="1">
    <source>
        <dbReference type="SAM" id="MobiDB-lite"/>
    </source>
</evidence>
<dbReference type="InterPro" id="IPR036390">
    <property type="entry name" value="WH_DNA-bd_sf"/>
</dbReference>
<dbReference type="GO" id="GO:0016787">
    <property type="term" value="F:hydrolase activity"/>
    <property type="evidence" value="ECO:0007669"/>
    <property type="project" value="UniProtKB-KW"/>
</dbReference>
<dbReference type="Proteomes" id="UP000515708">
    <property type="component" value="Chromosome"/>
</dbReference>
<evidence type="ECO:0000313" key="3">
    <source>
        <dbReference type="EMBL" id="QMU97649.1"/>
    </source>
</evidence>
<feature type="domain" description="Nudix hydrolase" evidence="2">
    <location>
        <begin position="67"/>
        <end position="206"/>
    </location>
</feature>
<dbReference type="InterPro" id="IPR000086">
    <property type="entry name" value="NUDIX_hydrolase_dom"/>
</dbReference>
<accession>A0A7D8AKE0</accession>
<sequence length="278" mass="31064">MPLSGGWSPSPSAGRRSRHRVRGATGAADVGRDHRRRLRRLAGRRRVDLLTPSRLVDVSGTTSGSDAIGVAVSTVIFSLRTADDGERLMLPLVRRTREPHRGSWALPGGWLDAAEDLDAAASRTLAETTALEPSYLEQLYTFGAVDRAPSRTISIVYWALLRSDLVDRQRARVGAPENVEWFDVDALPPLAFDHNRIADYALWRLRNKVGYSRIAAGLLPDEFTLTELREVYEAVLGQRLDPSNFRRLLEGSDELVPTESFRTGKHRPARLYRYIAHA</sequence>
<evidence type="ECO:0000313" key="4">
    <source>
        <dbReference type="Proteomes" id="UP000515708"/>
    </source>
</evidence>
<dbReference type="Gene3D" id="3.90.79.10">
    <property type="entry name" value="Nucleoside Triphosphate Pyrophosphohydrolase"/>
    <property type="match status" value="1"/>
</dbReference>
<protein>
    <submittedName>
        <fullName evidence="3">NUDIX hydrolase</fullName>
    </submittedName>
</protein>
<dbReference type="SUPFAM" id="SSF55811">
    <property type="entry name" value="Nudix"/>
    <property type="match status" value="1"/>
</dbReference>